<sequence>MRLDRLSIPNYRNLRSFEIDFDESQPTTVLLGRNGTGKSNLIEAIVEIFRELELGGTPGFAYTLEYVCRDRAIRIDADPARTNKRLDITVDGKTITQAAFQRELDTYLPNYVFAYYSGWSSRLERHFDRPTRKHYDRILKSPDRELPLRRLFFCRKEYSQLVLLAFILAQAPAARQLLQEYLGIKHFESALFVLKTPWWRGSGAPNKTQQAEGDPRFWYARGAFKGFLGRLWDRALAPIRNNETIERDIRRQGESTERLFLFIKNEAELAALKEPGEDSKTLFGYLESLFLCDLIDEVRVTVERMDGTRVKFVQMSEGEQQLLTVLGLLLFTQNDESLYLLDEPDTHLNPVWTYDFLKLLQDNIRAEKGQLIVATHNPLMIGSLHKNQVRMLAQAEDRITANEPEYDPIGIGVEGLLKSELYGLRSTLAPEVLKNLDRHYALLGKKSKTPDEQNELMALAMELNELGVSRTHPNPYFESFANALARRRSTETKAALSKAEIDSQTQLADEVLEEVLSEEKAGAKGGGA</sequence>
<dbReference type="InterPro" id="IPR003593">
    <property type="entry name" value="AAA+_ATPase"/>
</dbReference>
<dbReference type="PANTHER" id="PTHR43581:SF2">
    <property type="entry name" value="EXCINUCLEASE ATPASE SUBUNIT"/>
    <property type="match status" value="1"/>
</dbReference>
<dbReference type="RefSeq" id="WP_312747913.1">
    <property type="nucleotide sequence ID" value="NZ_CP116968.1"/>
</dbReference>
<dbReference type="Gene3D" id="3.40.50.300">
    <property type="entry name" value="P-loop containing nucleotide triphosphate hydrolases"/>
    <property type="match status" value="1"/>
</dbReference>
<dbReference type="Pfam" id="PF13304">
    <property type="entry name" value="AAA_21"/>
    <property type="match status" value="1"/>
</dbReference>
<dbReference type="PANTHER" id="PTHR43581">
    <property type="entry name" value="ATP/GTP PHOSPHATASE"/>
    <property type="match status" value="1"/>
</dbReference>
<evidence type="ECO:0000259" key="1">
    <source>
        <dbReference type="SMART" id="SM00382"/>
    </source>
</evidence>
<dbReference type="InterPro" id="IPR003959">
    <property type="entry name" value="ATPase_AAA_core"/>
</dbReference>
<organism evidence="2 3">
    <name type="scientific">Candidatus Nitrospira neomarina</name>
    <dbReference type="NCBI Taxonomy" id="3020899"/>
    <lineage>
        <taxon>Bacteria</taxon>
        <taxon>Pseudomonadati</taxon>
        <taxon>Nitrospirota</taxon>
        <taxon>Nitrospiria</taxon>
        <taxon>Nitrospirales</taxon>
        <taxon>Nitrospiraceae</taxon>
        <taxon>Nitrospira</taxon>
    </lineage>
</organism>
<dbReference type="SUPFAM" id="SSF52540">
    <property type="entry name" value="P-loop containing nucleoside triphosphate hydrolases"/>
    <property type="match status" value="1"/>
</dbReference>
<dbReference type="KEGG" id="nneo:PQG83_06310"/>
<evidence type="ECO:0000313" key="3">
    <source>
        <dbReference type="Proteomes" id="UP001302494"/>
    </source>
</evidence>
<reference evidence="2 3" key="1">
    <citation type="submission" date="2023-01" db="EMBL/GenBank/DDBJ databases">
        <title>Cultivation and genomic characterization of new, ubiquitous marine nitrite-oxidizing bacteria from the Nitrospirales.</title>
        <authorList>
            <person name="Mueller A.J."/>
            <person name="Daebeler A."/>
            <person name="Herbold C.W."/>
            <person name="Kirkegaard R.H."/>
            <person name="Daims H."/>
        </authorList>
    </citation>
    <scope>NUCLEOTIDE SEQUENCE [LARGE SCALE GENOMIC DNA]</scope>
    <source>
        <strain evidence="2 3">DK</strain>
    </source>
</reference>
<keyword evidence="3" id="KW-1185">Reference proteome</keyword>
<dbReference type="InterPro" id="IPR051396">
    <property type="entry name" value="Bact_Antivir_Def_Nuclease"/>
</dbReference>
<dbReference type="Proteomes" id="UP001302494">
    <property type="component" value="Chromosome"/>
</dbReference>
<gene>
    <name evidence="2" type="ORF">PQG83_06310</name>
</gene>
<accession>A0AA96GN87</accession>
<dbReference type="Pfam" id="PF13175">
    <property type="entry name" value="AAA_15"/>
    <property type="match status" value="1"/>
</dbReference>
<protein>
    <submittedName>
        <fullName evidence="2">AAA family ATPase</fullName>
    </submittedName>
</protein>
<dbReference type="GO" id="GO:0005524">
    <property type="term" value="F:ATP binding"/>
    <property type="evidence" value="ECO:0007669"/>
    <property type="project" value="InterPro"/>
</dbReference>
<dbReference type="GO" id="GO:0016887">
    <property type="term" value="F:ATP hydrolysis activity"/>
    <property type="evidence" value="ECO:0007669"/>
    <property type="project" value="InterPro"/>
</dbReference>
<dbReference type="SMART" id="SM00382">
    <property type="entry name" value="AAA"/>
    <property type="match status" value="1"/>
</dbReference>
<dbReference type="EMBL" id="CP116968">
    <property type="protein sequence ID" value="WNM63365.1"/>
    <property type="molecule type" value="Genomic_DNA"/>
</dbReference>
<evidence type="ECO:0000313" key="2">
    <source>
        <dbReference type="EMBL" id="WNM63365.1"/>
    </source>
</evidence>
<dbReference type="InterPro" id="IPR027417">
    <property type="entry name" value="P-loop_NTPase"/>
</dbReference>
<proteinExistence type="predicted"/>
<dbReference type="AlphaFoldDB" id="A0AA96GN87"/>
<name>A0AA96GN87_9BACT</name>
<dbReference type="InterPro" id="IPR041685">
    <property type="entry name" value="AAA_GajA/Old/RecF-like"/>
</dbReference>
<feature type="domain" description="AAA+ ATPase" evidence="1">
    <location>
        <begin position="24"/>
        <end position="396"/>
    </location>
</feature>